<feature type="region of interest" description="Disordered" evidence="1">
    <location>
        <begin position="1"/>
        <end position="72"/>
    </location>
</feature>
<evidence type="ECO:0000313" key="2">
    <source>
        <dbReference type="EMBL" id="BAY53682.1"/>
    </source>
</evidence>
<dbReference type="EMBL" id="AP018203">
    <property type="protein sequence ID" value="BAY53682.1"/>
    <property type="molecule type" value="Genomic_DNA"/>
</dbReference>
<keyword evidence="3" id="KW-1185">Reference proteome</keyword>
<protein>
    <submittedName>
        <fullName evidence="2">Uncharacterized protein</fullName>
    </submittedName>
</protein>
<evidence type="ECO:0000256" key="1">
    <source>
        <dbReference type="SAM" id="MobiDB-lite"/>
    </source>
</evidence>
<name>A0A1Z4JAA2_LEPBY</name>
<feature type="compositionally biased region" description="Polar residues" evidence="1">
    <location>
        <begin position="44"/>
        <end position="72"/>
    </location>
</feature>
<proteinExistence type="predicted"/>
<dbReference type="AlphaFoldDB" id="A0A1Z4JAA2"/>
<dbReference type="Proteomes" id="UP000217895">
    <property type="component" value="Chromosome"/>
</dbReference>
<accession>A0A1Z4JAA2</accession>
<organism evidence="2 3">
    <name type="scientific">Leptolyngbya boryana NIES-2135</name>
    <dbReference type="NCBI Taxonomy" id="1973484"/>
    <lineage>
        <taxon>Bacteria</taxon>
        <taxon>Bacillati</taxon>
        <taxon>Cyanobacteriota</taxon>
        <taxon>Cyanophyceae</taxon>
        <taxon>Leptolyngbyales</taxon>
        <taxon>Leptolyngbyaceae</taxon>
        <taxon>Leptolyngbya group</taxon>
        <taxon>Leptolyngbya</taxon>
    </lineage>
</organism>
<sequence>MPIEQRSAYRQGFKRGYRHSQQDAQEDGQENSTTQIGATLMALRTTQGNSNQNKTESPTAQPAKTNHDTNPSPDEIFGSMADCIAWFFSRPAALYKWCTAPRGGQRIFLGSIAIYFWLCSAESYWQALAIGNYFSKTGKFDGSYIAETHPSFMPKPFSPNNGNIQNIGVAFADPNFYVTGIISIVILGVQANLQRGKKSVAKAKQDYESVKNLRVGEVPKDSIDVVKIEARAYKQAGTANHKKISGAVRASYAVDVASAVAPLYRFMFLSPSAFVTCAIWTYINVFAAEKFVALWQANEDIVKTENESKRFPKWLNFRKPAANKSESA</sequence>
<gene>
    <name evidence="2" type="ORF">NIES2135_04920</name>
</gene>
<reference evidence="2 3" key="1">
    <citation type="submission" date="2017-06" db="EMBL/GenBank/DDBJ databases">
        <title>Genome sequencing of cyanobaciteial culture collection at National Institute for Environmental Studies (NIES).</title>
        <authorList>
            <person name="Hirose Y."/>
            <person name="Shimura Y."/>
            <person name="Fujisawa T."/>
            <person name="Nakamura Y."/>
            <person name="Kawachi M."/>
        </authorList>
    </citation>
    <scope>NUCLEOTIDE SEQUENCE [LARGE SCALE GENOMIC DNA]</scope>
    <source>
        <strain evidence="2 3">NIES-2135</strain>
    </source>
</reference>
<evidence type="ECO:0000313" key="3">
    <source>
        <dbReference type="Proteomes" id="UP000217895"/>
    </source>
</evidence>